<evidence type="ECO:0000313" key="3">
    <source>
        <dbReference type="Proteomes" id="UP000324222"/>
    </source>
</evidence>
<keyword evidence="3" id="KW-1185">Reference proteome</keyword>
<comment type="caution">
    <text evidence="2">The sequence shown here is derived from an EMBL/GenBank/DDBJ whole genome shotgun (WGS) entry which is preliminary data.</text>
</comment>
<evidence type="ECO:0000313" key="2">
    <source>
        <dbReference type="EMBL" id="MPC83771.1"/>
    </source>
</evidence>
<dbReference type="EMBL" id="VSRR010063461">
    <property type="protein sequence ID" value="MPC83771.1"/>
    <property type="molecule type" value="Genomic_DNA"/>
</dbReference>
<organism evidence="2 3">
    <name type="scientific">Portunus trituberculatus</name>
    <name type="common">Swimming crab</name>
    <name type="synonym">Neptunus trituberculatus</name>
    <dbReference type="NCBI Taxonomy" id="210409"/>
    <lineage>
        <taxon>Eukaryota</taxon>
        <taxon>Metazoa</taxon>
        <taxon>Ecdysozoa</taxon>
        <taxon>Arthropoda</taxon>
        <taxon>Crustacea</taxon>
        <taxon>Multicrustacea</taxon>
        <taxon>Malacostraca</taxon>
        <taxon>Eumalacostraca</taxon>
        <taxon>Eucarida</taxon>
        <taxon>Decapoda</taxon>
        <taxon>Pleocyemata</taxon>
        <taxon>Brachyura</taxon>
        <taxon>Eubrachyura</taxon>
        <taxon>Portunoidea</taxon>
        <taxon>Portunidae</taxon>
        <taxon>Portuninae</taxon>
        <taxon>Portunus</taxon>
    </lineage>
</organism>
<feature type="region of interest" description="Disordered" evidence="1">
    <location>
        <begin position="39"/>
        <end position="60"/>
    </location>
</feature>
<name>A0A5B7IEF5_PORTR</name>
<protein>
    <submittedName>
        <fullName evidence="2">Uncharacterized protein</fullName>
    </submittedName>
</protein>
<gene>
    <name evidence="2" type="ORF">E2C01_078487</name>
</gene>
<evidence type="ECO:0000256" key="1">
    <source>
        <dbReference type="SAM" id="MobiDB-lite"/>
    </source>
</evidence>
<feature type="compositionally biased region" description="Polar residues" evidence="1">
    <location>
        <begin position="47"/>
        <end position="60"/>
    </location>
</feature>
<dbReference type="AlphaFoldDB" id="A0A5B7IEF5"/>
<proteinExistence type="predicted"/>
<reference evidence="2 3" key="1">
    <citation type="submission" date="2019-05" db="EMBL/GenBank/DDBJ databases">
        <title>Another draft genome of Portunus trituberculatus and its Hox gene families provides insights of decapod evolution.</title>
        <authorList>
            <person name="Jeong J.-H."/>
            <person name="Song I."/>
            <person name="Kim S."/>
            <person name="Choi T."/>
            <person name="Kim D."/>
            <person name="Ryu S."/>
            <person name="Kim W."/>
        </authorList>
    </citation>
    <scope>NUCLEOTIDE SEQUENCE [LARGE SCALE GENOMIC DNA]</scope>
    <source>
        <tissue evidence="2">Muscle</tissue>
    </source>
</reference>
<sequence length="95" mass="10314">MSTCASTSSMREEMGARKADSYKAQIRLKSLEGLEAASAPVPLDSATPPNDHQLGSTIRTTPENGVCLKSCVLDYVVLCNSRAAFYRSSRRKRAC</sequence>
<accession>A0A5B7IEF5</accession>
<dbReference type="Proteomes" id="UP000324222">
    <property type="component" value="Unassembled WGS sequence"/>
</dbReference>